<keyword evidence="2" id="KW-1185">Reference proteome</keyword>
<name>A0AAW1E1B2_ZOAVI</name>
<comment type="caution">
    <text evidence="1">The sequence shown here is derived from an EMBL/GenBank/DDBJ whole genome shotgun (WGS) entry which is preliminary data.</text>
</comment>
<evidence type="ECO:0000313" key="2">
    <source>
        <dbReference type="Proteomes" id="UP001488805"/>
    </source>
</evidence>
<reference evidence="1 2" key="1">
    <citation type="journal article" date="2024" name="Genome Biol. Evol.">
        <title>Chromosome-level genome assembly of the viviparous eelpout Zoarces viviparus.</title>
        <authorList>
            <person name="Fuhrmann N."/>
            <person name="Brasseur M.V."/>
            <person name="Bakowski C.E."/>
            <person name="Podsiadlowski L."/>
            <person name="Prost S."/>
            <person name="Krehenwinkel H."/>
            <person name="Mayer C."/>
        </authorList>
    </citation>
    <scope>NUCLEOTIDE SEQUENCE [LARGE SCALE GENOMIC DNA]</scope>
    <source>
        <strain evidence="1">NO-MEL_2022_Ind0_liver</strain>
    </source>
</reference>
<organism evidence="1 2">
    <name type="scientific">Zoarces viviparus</name>
    <name type="common">Viviparous eelpout</name>
    <name type="synonym">Blennius viviparus</name>
    <dbReference type="NCBI Taxonomy" id="48416"/>
    <lineage>
        <taxon>Eukaryota</taxon>
        <taxon>Metazoa</taxon>
        <taxon>Chordata</taxon>
        <taxon>Craniata</taxon>
        <taxon>Vertebrata</taxon>
        <taxon>Euteleostomi</taxon>
        <taxon>Actinopterygii</taxon>
        <taxon>Neopterygii</taxon>
        <taxon>Teleostei</taxon>
        <taxon>Neoteleostei</taxon>
        <taxon>Acanthomorphata</taxon>
        <taxon>Eupercaria</taxon>
        <taxon>Perciformes</taxon>
        <taxon>Cottioidei</taxon>
        <taxon>Zoarcales</taxon>
        <taxon>Zoarcidae</taxon>
        <taxon>Zoarcinae</taxon>
        <taxon>Zoarces</taxon>
    </lineage>
</organism>
<sequence length="87" mass="10316">MVPNEEKRMLAPRDKEMPFQLYVSDRRYHDEDPKAHLWGQIGRPAGHRLLLVSFCFYRRHRCLAEASSRSSFDKIIDTKDEAPVGWR</sequence>
<dbReference type="AlphaFoldDB" id="A0AAW1E1B2"/>
<gene>
    <name evidence="1" type="ORF">VZT92_024139</name>
</gene>
<proteinExistence type="predicted"/>
<protein>
    <submittedName>
        <fullName evidence="1">Uncharacterized protein</fullName>
    </submittedName>
</protein>
<evidence type="ECO:0000313" key="1">
    <source>
        <dbReference type="EMBL" id="KAK9516193.1"/>
    </source>
</evidence>
<dbReference type="Proteomes" id="UP001488805">
    <property type="component" value="Unassembled WGS sequence"/>
</dbReference>
<dbReference type="EMBL" id="JBCEZU010000575">
    <property type="protein sequence ID" value="KAK9516193.1"/>
    <property type="molecule type" value="Genomic_DNA"/>
</dbReference>
<accession>A0AAW1E1B2</accession>